<dbReference type="InterPro" id="IPR002048">
    <property type="entry name" value="EF_hand_dom"/>
</dbReference>
<reference evidence="8" key="1">
    <citation type="submission" date="2022-10" db="EMBL/GenBank/DDBJ databases">
        <authorList>
            <person name="Chen Y."/>
            <person name="Dougan E. K."/>
            <person name="Chan C."/>
            <person name="Rhodes N."/>
            <person name="Thang M."/>
        </authorList>
    </citation>
    <scope>NUCLEOTIDE SEQUENCE</scope>
</reference>
<dbReference type="InterPro" id="IPR050288">
    <property type="entry name" value="Cellulose_deg_GH3"/>
</dbReference>
<feature type="region of interest" description="Disordered" evidence="6">
    <location>
        <begin position="124"/>
        <end position="155"/>
    </location>
</feature>
<evidence type="ECO:0000256" key="3">
    <source>
        <dbReference type="ARBA" id="ARBA00012744"/>
    </source>
</evidence>
<keyword evidence="5" id="KW-0106">Calcium</keyword>
<feature type="domain" description="EF-hand" evidence="7">
    <location>
        <begin position="712"/>
        <end position="747"/>
    </location>
</feature>
<evidence type="ECO:0000259" key="7">
    <source>
        <dbReference type="PROSITE" id="PS50222"/>
    </source>
</evidence>
<dbReference type="InterPro" id="IPR018247">
    <property type="entry name" value="EF_Hand_1_Ca_BS"/>
</dbReference>
<dbReference type="SUPFAM" id="SSF47473">
    <property type="entry name" value="EF-hand"/>
    <property type="match status" value="1"/>
</dbReference>
<feature type="compositionally biased region" description="Basic and acidic residues" evidence="6">
    <location>
        <begin position="254"/>
        <end position="271"/>
    </location>
</feature>
<dbReference type="EMBL" id="CAMXCT010000267">
    <property type="protein sequence ID" value="CAI3976383.1"/>
    <property type="molecule type" value="Genomic_DNA"/>
</dbReference>
<keyword evidence="10" id="KW-0547">Nucleotide-binding</keyword>
<comment type="caution">
    <text evidence="8">The sequence shown here is derived from an EMBL/GenBank/DDBJ whole genome shotgun (WGS) entry which is preliminary data.</text>
</comment>
<sequence>MPGQEPVVARFLGWRDKGSLGEFPQTSVSSVSTDDGTNHDSLRKVGPPQAIWSDDATLERTDGFDFGSWWEDYAPEHEHQPSKLSKAEVVRPKVPPVAPPVPSLTATCPAGLLEALEAMQRGEGVVASQKETRTPGVTPVSPGRRGRSPWIGPRKPRAPLLAELAALELEASPGDAPRSISPLPAATEVEEEEALMALADLSGSEILRICRGNVPSVQKALERQNVERAWQRTRVRKEEAQRGRKRAAHFRRKAEKEVAQNKAEDQSDKARTVMQRLERRHEPIKTVSTRRLSLSILKNIDETQEAQDSERRFSLEEDLAPEEQRELSERSRRLRKKIREATLAGIREKKKHVDRMHRKRRFREGCWKALPHSERFAIEAVFKLHCNACNALSPSATLDALRDIGLRGRTMVERNCVEKAVNTLVRDLLRVEEEGMLGAWGSAPEGEPQIWWRSAREISALPAAHLASSKVPPRAQSGRLAARASIFPVSRGSVGSMPLMGFKPGGPSSARSSKSNDHDSTSAKDLAKALEKATPRPTGIPLEAFGAEVMPCARWELFEQRTEPHFRLFVQEMETSRNPSGISYDQFQHMISEMGLDKAKGPLPPAIKGGSQKIGPETCMDLEMVHIRLLQLEERAAREAAAREWAIAKLANVNDQLFRQYRHELLWIYDMFNSHDEEHCGSLGEFEVRRLMKYMGLEPYFRHYSPEKPGCDKEALIEKLIKEVDANRDDEIELTEFLSLVGHVRKLMMKLRKSRVSRCFLKADLDATECLAYDQIVAALAQDGLLRTRGEYAIAHKLLDEEFDLSFVLRAAARSDLAECDVEYHEGLHLGYRNGDLDPAFHFGHGLSYTRFEHSDLQVEQKATMATVTLQVKNVGAVAGAEVVQLYITTLQVPRALKAFARTKTLQPQESCKVTLQLDERALGSFYDPDQGGWVRPLQDREILLEVGASSKDVRLSQKLIT</sequence>
<feature type="region of interest" description="Disordered" evidence="6">
    <location>
        <begin position="307"/>
        <end position="331"/>
    </location>
</feature>
<dbReference type="Gene3D" id="3.40.50.1700">
    <property type="entry name" value="Glycoside hydrolase family 3 C-terminal domain"/>
    <property type="match status" value="1"/>
</dbReference>
<feature type="region of interest" description="Disordered" evidence="6">
    <location>
        <begin position="498"/>
        <end position="538"/>
    </location>
</feature>
<comment type="catalytic activity">
    <reaction evidence="1">
        <text>Hydrolysis of terminal, non-reducing beta-D-glucosyl residues with release of beta-D-glucose.</text>
        <dbReference type="EC" id="3.2.1.21"/>
    </reaction>
</comment>
<comment type="similarity">
    <text evidence="2">Belongs to the glycosyl hydrolase 3 family.</text>
</comment>
<accession>A0A9P1FHI1</accession>
<dbReference type="InterPro" id="IPR036881">
    <property type="entry name" value="Glyco_hydro_3_C_sf"/>
</dbReference>
<keyword evidence="11" id="KW-1185">Reference proteome</keyword>
<feature type="compositionally biased region" description="Basic and acidic residues" evidence="6">
    <location>
        <begin position="322"/>
        <end position="331"/>
    </location>
</feature>
<dbReference type="SMART" id="SM01217">
    <property type="entry name" value="Fn3_like"/>
    <property type="match status" value="1"/>
</dbReference>
<dbReference type="EMBL" id="CAMXCT020000267">
    <property type="protein sequence ID" value="CAL1129758.1"/>
    <property type="molecule type" value="Genomic_DNA"/>
</dbReference>
<evidence type="ECO:0000256" key="6">
    <source>
        <dbReference type="SAM" id="MobiDB-lite"/>
    </source>
</evidence>
<dbReference type="InterPro" id="IPR026891">
    <property type="entry name" value="Fn3-like"/>
</dbReference>
<dbReference type="GO" id="GO:0005509">
    <property type="term" value="F:calcium ion binding"/>
    <property type="evidence" value="ECO:0007669"/>
    <property type="project" value="InterPro"/>
</dbReference>
<dbReference type="EMBL" id="CAMXCT030000267">
    <property type="protein sequence ID" value="CAL4763695.1"/>
    <property type="molecule type" value="Genomic_DNA"/>
</dbReference>
<reference evidence="9" key="2">
    <citation type="submission" date="2024-04" db="EMBL/GenBank/DDBJ databases">
        <authorList>
            <person name="Chen Y."/>
            <person name="Shah S."/>
            <person name="Dougan E. K."/>
            <person name="Thang M."/>
            <person name="Chan C."/>
        </authorList>
    </citation>
    <scope>NUCLEOTIDE SEQUENCE [LARGE SCALE GENOMIC DNA]</scope>
</reference>
<gene>
    <name evidence="8" type="ORF">C1SCF055_LOCUS4606</name>
</gene>
<feature type="compositionally biased region" description="Basic and acidic residues" evidence="6">
    <location>
        <begin position="514"/>
        <end position="534"/>
    </location>
</feature>
<feature type="compositionally biased region" description="Low complexity" evidence="6">
    <location>
        <begin position="26"/>
        <end position="35"/>
    </location>
</feature>
<dbReference type="OrthoDB" id="26525at2759"/>
<evidence type="ECO:0000313" key="9">
    <source>
        <dbReference type="EMBL" id="CAL1129758.1"/>
    </source>
</evidence>
<keyword evidence="4" id="KW-0378">Hydrolase</keyword>
<proteinExistence type="inferred from homology"/>
<dbReference type="PROSITE" id="PS50222">
    <property type="entry name" value="EF_HAND_2"/>
    <property type="match status" value="1"/>
</dbReference>
<dbReference type="EC" id="3.2.1.21" evidence="3"/>
<dbReference type="InterPro" id="IPR011992">
    <property type="entry name" value="EF-hand-dom_pair"/>
</dbReference>
<dbReference type="InterPro" id="IPR013783">
    <property type="entry name" value="Ig-like_fold"/>
</dbReference>
<evidence type="ECO:0000313" key="10">
    <source>
        <dbReference type="EMBL" id="CAL4763695.1"/>
    </source>
</evidence>
<evidence type="ECO:0000313" key="11">
    <source>
        <dbReference type="Proteomes" id="UP001152797"/>
    </source>
</evidence>
<dbReference type="PANTHER" id="PTHR42715:SF10">
    <property type="entry name" value="BETA-GLUCOSIDASE"/>
    <property type="match status" value="1"/>
</dbReference>
<evidence type="ECO:0000256" key="5">
    <source>
        <dbReference type="ARBA" id="ARBA00022837"/>
    </source>
</evidence>
<dbReference type="Proteomes" id="UP001152797">
    <property type="component" value="Unassembled WGS sequence"/>
</dbReference>
<dbReference type="Gene3D" id="1.10.238.10">
    <property type="entry name" value="EF-hand"/>
    <property type="match status" value="1"/>
</dbReference>
<dbReference type="GO" id="GO:0008422">
    <property type="term" value="F:beta-glucosidase activity"/>
    <property type="evidence" value="ECO:0007669"/>
    <property type="project" value="UniProtKB-EC"/>
</dbReference>
<dbReference type="PANTHER" id="PTHR42715">
    <property type="entry name" value="BETA-GLUCOSIDASE"/>
    <property type="match status" value="1"/>
</dbReference>
<dbReference type="GO" id="GO:0004386">
    <property type="term" value="F:helicase activity"/>
    <property type="evidence" value="ECO:0007669"/>
    <property type="project" value="UniProtKB-KW"/>
</dbReference>
<dbReference type="AlphaFoldDB" id="A0A9P1FHI1"/>
<evidence type="ECO:0000256" key="4">
    <source>
        <dbReference type="ARBA" id="ARBA00022801"/>
    </source>
</evidence>
<evidence type="ECO:0000256" key="1">
    <source>
        <dbReference type="ARBA" id="ARBA00000448"/>
    </source>
</evidence>
<evidence type="ECO:0000313" key="8">
    <source>
        <dbReference type="EMBL" id="CAI3976383.1"/>
    </source>
</evidence>
<keyword evidence="10" id="KW-0347">Helicase</keyword>
<keyword evidence="10" id="KW-0067">ATP-binding</keyword>
<name>A0A9P1FHI1_9DINO</name>
<protein>
    <recommendedName>
        <fullName evidence="3">beta-glucosidase</fullName>
        <ecNumber evidence="3">3.2.1.21</ecNumber>
    </recommendedName>
</protein>
<dbReference type="PROSITE" id="PS00018">
    <property type="entry name" value="EF_HAND_1"/>
    <property type="match status" value="1"/>
</dbReference>
<feature type="region of interest" description="Disordered" evidence="6">
    <location>
        <begin position="17"/>
        <end position="57"/>
    </location>
</feature>
<dbReference type="Gene3D" id="2.60.40.10">
    <property type="entry name" value="Immunoglobulins"/>
    <property type="match status" value="1"/>
</dbReference>
<feature type="region of interest" description="Disordered" evidence="6">
    <location>
        <begin position="238"/>
        <end position="271"/>
    </location>
</feature>
<dbReference type="GO" id="GO:0005975">
    <property type="term" value="P:carbohydrate metabolic process"/>
    <property type="evidence" value="ECO:0007669"/>
    <property type="project" value="InterPro"/>
</dbReference>
<evidence type="ECO:0000256" key="2">
    <source>
        <dbReference type="ARBA" id="ARBA00005336"/>
    </source>
</evidence>
<dbReference type="Pfam" id="PF14310">
    <property type="entry name" value="Fn3-like"/>
    <property type="match status" value="1"/>
</dbReference>
<organism evidence="8">
    <name type="scientific">Cladocopium goreaui</name>
    <dbReference type="NCBI Taxonomy" id="2562237"/>
    <lineage>
        <taxon>Eukaryota</taxon>
        <taxon>Sar</taxon>
        <taxon>Alveolata</taxon>
        <taxon>Dinophyceae</taxon>
        <taxon>Suessiales</taxon>
        <taxon>Symbiodiniaceae</taxon>
        <taxon>Cladocopium</taxon>
    </lineage>
</organism>
<feature type="compositionally biased region" description="Basic residues" evidence="6">
    <location>
        <begin position="243"/>
        <end position="253"/>
    </location>
</feature>